<feature type="chain" id="PRO_5002071297" evidence="1">
    <location>
        <begin position="31"/>
        <end position="244"/>
    </location>
</feature>
<accession>A0A0B2JT23</accession>
<protein>
    <submittedName>
        <fullName evidence="2">Uncharacterized protein</fullName>
    </submittedName>
</protein>
<proteinExistence type="predicted"/>
<gene>
    <name evidence="2" type="ORF">NZ47_10120</name>
</gene>
<organism evidence="2 3">
    <name type="scientific">Anaerovibrio lipolyticus</name>
    <dbReference type="NCBI Taxonomy" id="82374"/>
    <lineage>
        <taxon>Bacteria</taxon>
        <taxon>Bacillati</taxon>
        <taxon>Bacillota</taxon>
        <taxon>Negativicutes</taxon>
        <taxon>Selenomonadales</taxon>
        <taxon>Selenomonadaceae</taxon>
        <taxon>Anaerovibrio</taxon>
    </lineage>
</organism>
<reference evidence="2 3" key="1">
    <citation type="journal article" date="2013" name="PLoS ONE">
        <title>Identification and characterization of three novel lipases belonging to families II and V from Anaerovibrio lipolyticus 5ST.</title>
        <authorList>
            <person name="Prive F."/>
            <person name="Kaderbhai N.N."/>
            <person name="Girdwood S."/>
            <person name="Worgan H.J."/>
            <person name="Pinloche E."/>
            <person name="Scollan N.D."/>
            <person name="Huws S.A."/>
            <person name="Newbold C.J."/>
        </authorList>
    </citation>
    <scope>NUCLEOTIDE SEQUENCE [LARGE SCALE GENOMIC DNA]</scope>
    <source>
        <strain evidence="2 3">5S</strain>
    </source>
</reference>
<feature type="signal peptide" evidence="1">
    <location>
        <begin position="1"/>
        <end position="30"/>
    </location>
</feature>
<dbReference type="STRING" id="82374.NZ47_10120"/>
<sequence>MKIKNALIKGFMAAVMGAFLMVPAMSSVSAENAAAPAGQTAATEANGDNVVQVSLPYKYTSTRFGYTIMCPTTPNVVPASFFDEEAKGDVLIFEGDINDIKKAWVVLINAYEDADIPANAGTASDAERKAILDKFSDKYILVNTRVVEVAENTFGIYGYTPKELKVDAKGDGNLETIKAESQMVKTYMPGEFGGHFMISLIDNPEITMPGVATYNAALTTFKQWPTSEYQQFLELSKLPKKKKN</sequence>
<evidence type="ECO:0000256" key="1">
    <source>
        <dbReference type="SAM" id="SignalP"/>
    </source>
</evidence>
<dbReference type="RefSeq" id="WP_039210142.1">
    <property type="nucleotide sequence ID" value="NZ_JSCE01000192.1"/>
</dbReference>
<evidence type="ECO:0000313" key="3">
    <source>
        <dbReference type="Proteomes" id="UP000030993"/>
    </source>
</evidence>
<evidence type="ECO:0000313" key="2">
    <source>
        <dbReference type="EMBL" id="KHM51490.1"/>
    </source>
</evidence>
<dbReference type="EMBL" id="JSCE01000192">
    <property type="protein sequence ID" value="KHM51490.1"/>
    <property type="molecule type" value="Genomic_DNA"/>
</dbReference>
<dbReference type="AlphaFoldDB" id="A0A0B2JT23"/>
<keyword evidence="1" id="KW-0732">Signal</keyword>
<keyword evidence="3" id="KW-1185">Reference proteome</keyword>
<comment type="caution">
    <text evidence="2">The sequence shown here is derived from an EMBL/GenBank/DDBJ whole genome shotgun (WGS) entry which is preliminary data.</text>
</comment>
<name>A0A0B2JT23_9FIRM</name>
<dbReference type="Proteomes" id="UP000030993">
    <property type="component" value="Unassembled WGS sequence"/>
</dbReference>